<evidence type="ECO:0000313" key="12">
    <source>
        <dbReference type="Proteomes" id="UP000029999"/>
    </source>
</evidence>
<dbReference type="HAMAP" id="MF_00230">
    <property type="entry name" value="CobT"/>
    <property type="match status" value="1"/>
</dbReference>
<comment type="caution">
    <text evidence="11">The sequence shown here is derived from an EMBL/GenBank/DDBJ whole genome shotgun (WGS) entry which is preliminary data.</text>
</comment>
<protein>
    <recommendedName>
        <fullName evidence="4 10">Nicotinate-nucleotide--dimethylbenzimidazole phosphoribosyltransferase</fullName>
        <shortName evidence="10">NN:DBI PRT</shortName>
        <ecNumber evidence="3 10">2.4.2.21</ecNumber>
    </recommendedName>
    <alternativeName>
        <fullName evidence="8 10">N(1)-alpha-phosphoribosyltransferase</fullName>
    </alternativeName>
</protein>
<dbReference type="Gene3D" id="3.40.50.10210">
    <property type="match status" value="1"/>
</dbReference>
<evidence type="ECO:0000256" key="6">
    <source>
        <dbReference type="ARBA" id="ARBA00022676"/>
    </source>
</evidence>
<comment type="function">
    <text evidence="10">Catalyzes the synthesis of alpha-ribazole-5'-phosphate from nicotinate mononucleotide (NAMN) and 5,6-dimethylbenzimidazole (DMB).</text>
</comment>
<keyword evidence="7 10" id="KW-0808">Transferase</keyword>
<dbReference type="InterPro" id="IPR036087">
    <property type="entry name" value="Nict_dMeBzImd_PRibTrfase_sf"/>
</dbReference>
<evidence type="ECO:0000256" key="1">
    <source>
        <dbReference type="ARBA" id="ARBA00005049"/>
    </source>
</evidence>
<evidence type="ECO:0000256" key="9">
    <source>
        <dbReference type="ARBA" id="ARBA00047340"/>
    </source>
</evidence>
<dbReference type="InterPro" id="IPR017846">
    <property type="entry name" value="Nict_dMeBzImd_PRibTrfase_bact"/>
</dbReference>
<dbReference type="GO" id="GO:0009236">
    <property type="term" value="P:cobalamin biosynthetic process"/>
    <property type="evidence" value="ECO:0007669"/>
    <property type="project" value="UniProtKB-UniRule"/>
</dbReference>
<dbReference type="NCBIfam" id="NF000996">
    <property type="entry name" value="PRK00105.1"/>
    <property type="match status" value="1"/>
</dbReference>
<dbReference type="AlphaFoldDB" id="A0A0A0BCW7"/>
<evidence type="ECO:0000313" key="11">
    <source>
        <dbReference type="EMBL" id="KGM05766.1"/>
    </source>
</evidence>
<gene>
    <name evidence="10" type="primary">cobT</name>
    <name evidence="11" type="ORF">LP43_2515</name>
</gene>
<evidence type="ECO:0000256" key="7">
    <source>
        <dbReference type="ARBA" id="ARBA00022679"/>
    </source>
</evidence>
<evidence type="ECO:0000256" key="5">
    <source>
        <dbReference type="ARBA" id="ARBA00022573"/>
    </source>
</evidence>
<dbReference type="EMBL" id="JRQD01000008">
    <property type="protein sequence ID" value="KGM05766.1"/>
    <property type="molecule type" value="Genomic_DNA"/>
</dbReference>
<dbReference type="InterPro" id="IPR023195">
    <property type="entry name" value="Nict_dMeBzImd_PRibTrfase_N"/>
</dbReference>
<comment type="similarity">
    <text evidence="2 10">Belongs to the CobT family.</text>
</comment>
<comment type="catalytic activity">
    <reaction evidence="9 10">
        <text>5,6-dimethylbenzimidazole + nicotinate beta-D-ribonucleotide = alpha-ribazole 5'-phosphate + nicotinate + H(+)</text>
        <dbReference type="Rhea" id="RHEA:11196"/>
        <dbReference type="ChEBI" id="CHEBI:15378"/>
        <dbReference type="ChEBI" id="CHEBI:15890"/>
        <dbReference type="ChEBI" id="CHEBI:32544"/>
        <dbReference type="ChEBI" id="CHEBI:57502"/>
        <dbReference type="ChEBI" id="CHEBI:57918"/>
        <dbReference type="EC" id="2.4.2.21"/>
    </reaction>
</comment>
<dbReference type="CDD" id="cd02439">
    <property type="entry name" value="DMB-PRT_CobT"/>
    <property type="match status" value="1"/>
</dbReference>
<feature type="active site" description="Proton acceptor" evidence="10">
    <location>
        <position position="319"/>
    </location>
</feature>
<dbReference type="EC" id="2.4.2.21" evidence="3 10"/>
<evidence type="ECO:0000256" key="4">
    <source>
        <dbReference type="ARBA" id="ARBA00015486"/>
    </source>
</evidence>
<dbReference type="NCBIfam" id="TIGR03160">
    <property type="entry name" value="cobT_DBIPRT"/>
    <property type="match status" value="1"/>
</dbReference>
<dbReference type="UniPathway" id="UPA00061">
    <property type="reaction ID" value="UER00516"/>
</dbReference>
<dbReference type="GO" id="GO:0008939">
    <property type="term" value="F:nicotinate-nucleotide-dimethylbenzimidazole phosphoribosyltransferase activity"/>
    <property type="evidence" value="ECO:0007669"/>
    <property type="project" value="UniProtKB-UniRule"/>
</dbReference>
<proteinExistence type="inferred from homology"/>
<dbReference type="RefSeq" id="WP_036315929.1">
    <property type="nucleotide sequence ID" value="NZ_JRQD01000008.1"/>
</dbReference>
<dbReference type="PANTHER" id="PTHR43463">
    <property type="entry name" value="NICOTINATE-NUCLEOTIDE--DIMETHYLBENZIMIDAZOLE PHOSPHORIBOSYLTRANSFERASE"/>
    <property type="match status" value="1"/>
</dbReference>
<keyword evidence="6 10" id="KW-0328">Glycosyltransferase</keyword>
<dbReference type="SUPFAM" id="SSF52733">
    <property type="entry name" value="Nicotinate mononucleotide:5,6-dimethylbenzimidazole phosphoribosyltransferase (CobT)"/>
    <property type="match status" value="1"/>
</dbReference>
<sequence length="353" mass="37027">MSDFDTWLTSLPAVRDQAISEQAQQRQLQLTKPAGSLGKLEQIAIQLASMQGTVNPQINRVHISVYAADHGVMAEGVSAFPQSVTSAMIRNFAQGGAAISVMAKQLNAGLDVLNVGSVDSLEPINNVQDLRIAAGTANFCQQAAMTQVQCHQALLIGKNNVDSHHKAGVDIYIGGDMGIGNTTSATALACILLNLDPTSLAGPGTGLDEAGVKHKADVVEHALNTHRANCSTALKTLQYLGGFEIAALTGSYLASAKLGLPVLIDGYISSVAALVAEKICPGSKDWFLFSHYSAEPGHQLILEYLAAEPLLDLNMRLGEASGAAMAIPLLQMSCALHNNMATFEQADVAGVLV</sequence>
<name>A0A0A0BCW7_9GAMM</name>
<dbReference type="PANTHER" id="PTHR43463:SF1">
    <property type="entry name" value="NICOTINATE-NUCLEOTIDE--DIMETHYLBENZIMIDAZOLE PHOSPHORIBOSYLTRANSFERASE"/>
    <property type="match status" value="1"/>
</dbReference>
<accession>A0A0A0BCW7</accession>
<dbReference type="FunFam" id="3.40.50.10210:FF:000001">
    <property type="entry name" value="Nicotinate-nucleotide--dimethylbenzimidazole phosphoribosyltransferase"/>
    <property type="match status" value="1"/>
</dbReference>
<dbReference type="InterPro" id="IPR003200">
    <property type="entry name" value="Nict_dMeBzImd_PRibTrfase"/>
</dbReference>
<keyword evidence="5 10" id="KW-0169">Cobalamin biosynthesis</keyword>
<evidence type="ECO:0000256" key="8">
    <source>
        <dbReference type="ARBA" id="ARBA00030686"/>
    </source>
</evidence>
<evidence type="ECO:0000256" key="3">
    <source>
        <dbReference type="ARBA" id="ARBA00011991"/>
    </source>
</evidence>
<dbReference type="Proteomes" id="UP000029999">
    <property type="component" value="Unassembled WGS sequence"/>
</dbReference>
<dbReference type="Pfam" id="PF02277">
    <property type="entry name" value="DBI_PRT"/>
    <property type="match status" value="1"/>
</dbReference>
<reference evidence="11 12" key="1">
    <citation type="submission" date="2014-09" db="EMBL/GenBank/DDBJ databases">
        <authorList>
            <person name="Grob C."/>
            <person name="Taubert M."/>
            <person name="Howat A.M."/>
            <person name="Burns O.J."/>
            <person name="Dixon J.L."/>
            <person name="Chen Y."/>
            <person name="Murrell J.C."/>
        </authorList>
    </citation>
    <scope>NUCLEOTIDE SEQUENCE [LARGE SCALE GENOMIC DNA]</scope>
    <source>
        <strain evidence="11">L4</strain>
    </source>
</reference>
<organism evidence="11 12">
    <name type="scientific">Methylophaga thiooxydans</name>
    <dbReference type="NCBI Taxonomy" id="392484"/>
    <lineage>
        <taxon>Bacteria</taxon>
        <taxon>Pseudomonadati</taxon>
        <taxon>Pseudomonadota</taxon>
        <taxon>Gammaproteobacteria</taxon>
        <taxon>Thiotrichales</taxon>
        <taxon>Piscirickettsiaceae</taxon>
        <taxon>Methylophaga</taxon>
    </lineage>
</organism>
<comment type="pathway">
    <text evidence="1 10">Nucleoside biosynthesis; alpha-ribazole biosynthesis; alpha-ribazole from 5,6-dimethylbenzimidazole: step 1/2.</text>
</comment>
<dbReference type="Gene3D" id="1.10.1610.10">
    <property type="match status" value="1"/>
</dbReference>
<evidence type="ECO:0000256" key="2">
    <source>
        <dbReference type="ARBA" id="ARBA00007110"/>
    </source>
</evidence>
<evidence type="ECO:0000256" key="10">
    <source>
        <dbReference type="HAMAP-Rule" id="MF_00230"/>
    </source>
</evidence>
<dbReference type="STRING" id="392484.LP43_2515"/>